<dbReference type="Proteomes" id="UP000192578">
    <property type="component" value="Unassembled WGS sequence"/>
</dbReference>
<reference evidence="2" key="1">
    <citation type="submission" date="2017-01" db="EMBL/GenBank/DDBJ databases">
        <title>Comparative genomics of anhydrobiosis in the tardigrade Hypsibius dujardini.</title>
        <authorList>
            <person name="Yoshida Y."/>
            <person name="Koutsovoulos G."/>
            <person name="Laetsch D."/>
            <person name="Stevens L."/>
            <person name="Kumar S."/>
            <person name="Horikawa D."/>
            <person name="Ishino K."/>
            <person name="Komine S."/>
            <person name="Tomita M."/>
            <person name="Blaxter M."/>
            <person name="Arakawa K."/>
        </authorList>
    </citation>
    <scope>NUCLEOTIDE SEQUENCE [LARGE SCALE GENOMIC DNA]</scope>
    <source>
        <strain evidence="2">Z151</strain>
    </source>
</reference>
<name>A0A1W0WU68_HYPEX</name>
<comment type="caution">
    <text evidence="1">The sequence shown here is derived from an EMBL/GenBank/DDBJ whole genome shotgun (WGS) entry which is preliminary data.</text>
</comment>
<keyword evidence="2" id="KW-1185">Reference proteome</keyword>
<evidence type="ECO:0000313" key="1">
    <source>
        <dbReference type="EMBL" id="OQV18730.1"/>
    </source>
</evidence>
<gene>
    <name evidence="1" type="ORF">BV898_07169</name>
</gene>
<organism evidence="1 2">
    <name type="scientific">Hypsibius exemplaris</name>
    <name type="common">Freshwater tardigrade</name>
    <dbReference type="NCBI Taxonomy" id="2072580"/>
    <lineage>
        <taxon>Eukaryota</taxon>
        <taxon>Metazoa</taxon>
        <taxon>Ecdysozoa</taxon>
        <taxon>Tardigrada</taxon>
        <taxon>Eutardigrada</taxon>
        <taxon>Parachela</taxon>
        <taxon>Hypsibioidea</taxon>
        <taxon>Hypsibiidae</taxon>
        <taxon>Hypsibius</taxon>
    </lineage>
</organism>
<accession>A0A1W0WU68</accession>
<evidence type="ECO:0000313" key="2">
    <source>
        <dbReference type="Proteomes" id="UP000192578"/>
    </source>
</evidence>
<proteinExistence type="predicted"/>
<sequence>MGSLRDFQWALFSKLQEIERKDGEISELRRTAVIRERQLEAMRKEVRILRGNAVAAAMAPLRVIPLETSVIPTSGILPGTESSVTVGASIVVPRKKNAKRVAISAEPIGQFAAATVQAHFPKSDMYVLILRNEN</sequence>
<dbReference type="EMBL" id="MTYJ01000046">
    <property type="protein sequence ID" value="OQV18730.1"/>
    <property type="molecule type" value="Genomic_DNA"/>
</dbReference>
<dbReference type="AlphaFoldDB" id="A0A1W0WU68"/>
<protein>
    <submittedName>
        <fullName evidence="1">Uncharacterized protein</fullName>
    </submittedName>
</protein>